<feature type="domain" description="Thioredoxin" evidence="11">
    <location>
        <begin position="5"/>
        <end position="96"/>
    </location>
</feature>
<keyword evidence="7 12" id="KW-0413">Isomerase</keyword>
<comment type="similarity">
    <text evidence="4">Belongs to the protein disulfide isomerase family.</text>
</comment>
<dbReference type="GO" id="GO:0003756">
    <property type="term" value="F:protein disulfide isomerase activity"/>
    <property type="evidence" value="ECO:0007669"/>
    <property type="project" value="UniProtKB-EC"/>
</dbReference>
<dbReference type="Gene3D" id="3.40.30.10">
    <property type="entry name" value="Glutaredoxin"/>
    <property type="match status" value="2"/>
</dbReference>
<keyword evidence="6" id="KW-0256">Endoplasmic reticulum</keyword>
<comment type="caution">
    <text evidence="12">The sequence shown here is derived from an EMBL/GenBank/DDBJ whole genome shotgun (WGS) entry which is preliminary data.</text>
</comment>
<evidence type="ECO:0000313" key="12">
    <source>
        <dbReference type="EMBL" id="KAF6827260.1"/>
    </source>
</evidence>
<evidence type="ECO:0000256" key="3">
    <source>
        <dbReference type="ARBA" id="ARBA00004319"/>
    </source>
</evidence>
<proteinExistence type="inferred from homology"/>
<reference evidence="12" key="1">
    <citation type="journal article" date="2020" name="Phytopathology">
        <title>Genome Sequence Resources of Colletotrichum truncatum, C. plurivorum, C. musicola, and C. sojae: Four Species Pathogenic to Soybean (Glycine max).</title>
        <authorList>
            <person name="Rogerio F."/>
            <person name="Boufleur T.R."/>
            <person name="Ciampi-Guillardi M."/>
            <person name="Sukno S.A."/>
            <person name="Thon M.R."/>
            <person name="Massola Junior N.S."/>
            <person name="Baroncelli R."/>
        </authorList>
    </citation>
    <scope>NUCLEOTIDE SEQUENCE</scope>
    <source>
        <strain evidence="12">LFN00145</strain>
    </source>
</reference>
<dbReference type="GO" id="GO:0006457">
    <property type="term" value="P:protein folding"/>
    <property type="evidence" value="ECO:0007669"/>
    <property type="project" value="TreeGrafter"/>
</dbReference>
<gene>
    <name evidence="12" type="ORF">CPLU01_09223</name>
</gene>
<evidence type="ECO:0000256" key="8">
    <source>
        <dbReference type="ARBA" id="ARBA00023284"/>
    </source>
</evidence>
<dbReference type="AlphaFoldDB" id="A0A8H6K9H9"/>
<evidence type="ECO:0000256" key="4">
    <source>
        <dbReference type="ARBA" id="ARBA00006347"/>
    </source>
</evidence>
<dbReference type="GO" id="GO:0034976">
    <property type="term" value="P:response to endoplasmic reticulum stress"/>
    <property type="evidence" value="ECO:0007669"/>
    <property type="project" value="TreeGrafter"/>
</dbReference>
<dbReference type="PANTHER" id="PTHR18929:SF132">
    <property type="entry name" value="PROTEIN DISULFIDE-ISOMERASE A3"/>
    <property type="match status" value="1"/>
</dbReference>
<dbReference type="PANTHER" id="PTHR18929">
    <property type="entry name" value="PROTEIN DISULFIDE ISOMERASE"/>
    <property type="match status" value="1"/>
</dbReference>
<evidence type="ECO:0000313" key="13">
    <source>
        <dbReference type="Proteomes" id="UP000654918"/>
    </source>
</evidence>
<evidence type="ECO:0000256" key="1">
    <source>
        <dbReference type="ARBA" id="ARBA00001182"/>
    </source>
</evidence>
<comment type="function">
    <text evidence="2">Participates in the folding of proteins containing disulfide bonds, may be involved in glycosylation, prolyl hydroxylation and triglyceride transfer.</text>
</comment>
<dbReference type="InterPro" id="IPR013766">
    <property type="entry name" value="Thioredoxin_domain"/>
</dbReference>
<evidence type="ECO:0000256" key="9">
    <source>
        <dbReference type="ARBA" id="ARBA00039846"/>
    </source>
</evidence>
<accession>A0A8H6K9H9</accession>
<sequence>MHASRSELEAALNNREDTLVAFVDPDNWNSQLLEAEWNAISDHEKNLLSINCAADSSLCKEHDVRSFPAIRLYRSAKTFEHYRGPRQANEIAAFVNRSLRPLVSGLGPENITTFTSADSHVFVLHLTEEDAGAGLYRRFHELASQKAHLYSFGVISRKRVHGPSFLDCFNNLDDTKNSTTEFYTNVFSLNEFVDTCATRLIPEMTHKNKKAYTESTTNVLYFFDFNSARRKQFATDVRDIARKVTRGLKFVTVDPPSFPDVPASVGLRWNFPAIVLQNNGDGLMYPSESSNDITADFVEKFLRSVADGKAKPAFHDYENNHGQHHADAGARRHDEL</sequence>
<evidence type="ECO:0000256" key="7">
    <source>
        <dbReference type="ARBA" id="ARBA00023235"/>
    </source>
</evidence>
<dbReference type="EMBL" id="WIGO01000141">
    <property type="protein sequence ID" value="KAF6827260.1"/>
    <property type="molecule type" value="Genomic_DNA"/>
</dbReference>
<evidence type="ECO:0000256" key="2">
    <source>
        <dbReference type="ARBA" id="ARBA00002692"/>
    </source>
</evidence>
<keyword evidence="13" id="KW-1185">Reference proteome</keyword>
<dbReference type="CDD" id="cd02982">
    <property type="entry name" value="PDI_b'_family"/>
    <property type="match status" value="1"/>
</dbReference>
<organism evidence="12 13">
    <name type="scientific">Colletotrichum plurivorum</name>
    <dbReference type="NCBI Taxonomy" id="2175906"/>
    <lineage>
        <taxon>Eukaryota</taxon>
        <taxon>Fungi</taxon>
        <taxon>Dikarya</taxon>
        <taxon>Ascomycota</taxon>
        <taxon>Pezizomycotina</taxon>
        <taxon>Sordariomycetes</taxon>
        <taxon>Hypocreomycetidae</taxon>
        <taxon>Glomerellales</taxon>
        <taxon>Glomerellaceae</taxon>
        <taxon>Colletotrichum</taxon>
        <taxon>Colletotrichum orchidearum species complex</taxon>
    </lineage>
</organism>
<dbReference type="CDD" id="cd02961">
    <property type="entry name" value="PDI_a_family"/>
    <property type="match status" value="1"/>
</dbReference>
<dbReference type="Pfam" id="PF00085">
    <property type="entry name" value="Thioredoxin"/>
    <property type="match status" value="1"/>
</dbReference>
<feature type="region of interest" description="Disordered" evidence="10">
    <location>
        <begin position="313"/>
        <end position="336"/>
    </location>
</feature>
<dbReference type="Pfam" id="PF13848">
    <property type="entry name" value="Thioredoxin_6"/>
    <property type="match status" value="1"/>
</dbReference>
<comment type="subcellular location">
    <subcellularLocation>
        <location evidence="3">Endoplasmic reticulum lumen</location>
    </subcellularLocation>
</comment>
<name>A0A8H6K9H9_9PEZI</name>
<dbReference type="InterPro" id="IPR036249">
    <property type="entry name" value="Thioredoxin-like_sf"/>
</dbReference>
<keyword evidence="8" id="KW-0676">Redox-active center</keyword>
<dbReference type="GO" id="GO:0005788">
    <property type="term" value="C:endoplasmic reticulum lumen"/>
    <property type="evidence" value="ECO:0007669"/>
    <property type="project" value="UniProtKB-SubCell"/>
</dbReference>
<comment type="catalytic activity">
    <reaction evidence="1">
        <text>Catalyzes the rearrangement of -S-S- bonds in proteins.</text>
        <dbReference type="EC" id="5.3.4.1"/>
    </reaction>
</comment>
<evidence type="ECO:0000256" key="5">
    <source>
        <dbReference type="ARBA" id="ARBA00012723"/>
    </source>
</evidence>
<evidence type="ECO:0000256" key="10">
    <source>
        <dbReference type="SAM" id="MobiDB-lite"/>
    </source>
</evidence>
<dbReference type="EC" id="5.3.4.1" evidence="5"/>
<protein>
    <recommendedName>
        <fullName evidence="9">Protein disulfide-isomerase</fullName>
        <ecNumber evidence="5">5.3.4.1</ecNumber>
    </recommendedName>
</protein>
<dbReference type="SUPFAM" id="SSF52833">
    <property type="entry name" value="Thioredoxin-like"/>
    <property type="match status" value="2"/>
</dbReference>
<evidence type="ECO:0000259" key="11">
    <source>
        <dbReference type="Pfam" id="PF00085"/>
    </source>
</evidence>
<dbReference type="Proteomes" id="UP000654918">
    <property type="component" value="Unassembled WGS sequence"/>
</dbReference>
<evidence type="ECO:0000256" key="6">
    <source>
        <dbReference type="ARBA" id="ARBA00022824"/>
    </source>
</evidence>